<protein>
    <submittedName>
        <fullName evidence="1">Uncharacterized protein</fullName>
    </submittedName>
</protein>
<comment type="caution">
    <text evidence="1">The sequence shown here is derived from an EMBL/GenBank/DDBJ whole genome shotgun (WGS) entry which is preliminary data.</text>
</comment>
<dbReference type="EMBL" id="JBJHQH010000021">
    <property type="protein sequence ID" value="MFK9094212.1"/>
    <property type="molecule type" value="Genomic_DNA"/>
</dbReference>
<evidence type="ECO:0000313" key="1">
    <source>
        <dbReference type="EMBL" id="MFK9094212.1"/>
    </source>
</evidence>
<proteinExistence type="predicted"/>
<dbReference type="RefSeq" id="WP_406582688.1">
    <property type="nucleotide sequence ID" value="NZ_JBJHQH010000021.1"/>
</dbReference>
<organism evidence="1 2">
    <name type="scientific">Bacillus salipaludis</name>
    <dbReference type="NCBI Taxonomy" id="2547811"/>
    <lineage>
        <taxon>Bacteria</taxon>
        <taxon>Bacillati</taxon>
        <taxon>Bacillota</taxon>
        <taxon>Bacilli</taxon>
        <taxon>Bacillales</taxon>
        <taxon>Bacillaceae</taxon>
        <taxon>Bacillus</taxon>
    </lineage>
</organism>
<evidence type="ECO:0000313" key="2">
    <source>
        <dbReference type="Proteomes" id="UP001623041"/>
    </source>
</evidence>
<sequence length="80" mass="8946">MIYFSIGVSLATKSSGILNKLQMLDTCLISIHTKFLFLKGFLAAVFDLFFKHLDGDFQDWGRLRLFSINRLITGGNTGDG</sequence>
<keyword evidence="2" id="KW-1185">Reference proteome</keyword>
<dbReference type="Proteomes" id="UP001623041">
    <property type="component" value="Unassembled WGS sequence"/>
</dbReference>
<gene>
    <name evidence="1" type="ORF">ACJEBI_22400</name>
</gene>
<reference evidence="1 2" key="1">
    <citation type="submission" date="2024-11" db="EMBL/GenBank/DDBJ databases">
        <authorList>
            <person name="Lucas J.A."/>
        </authorList>
    </citation>
    <scope>NUCLEOTIDE SEQUENCE [LARGE SCALE GENOMIC DNA]</scope>
    <source>
        <strain evidence="1 2">Z 5.4</strain>
    </source>
</reference>
<name>A0ABW8RNQ6_9BACI</name>
<accession>A0ABW8RNQ6</accession>